<proteinExistence type="predicted"/>
<dbReference type="PANTHER" id="PTHR32196">
    <property type="entry name" value="ABC TRANSPORTER PERMEASE PROTEIN YPHD-RELATED-RELATED"/>
    <property type="match status" value="1"/>
</dbReference>
<accession>A0ABU0PB21</accession>
<evidence type="ECO:0000256" key="6">
    <source>
        <dbReference type="ARBA" id="ARBA00022989"/>
    </source>
</evidence>
<keyword evidence="4" id="KW-0997">Cell inner membrane</keyword>
<comment type="subcellular location">
    <subcellularLocation>
        <location evidence="1">Cell membrane</location>
        <topology evidence="1">Multi-pass membrane protein</topology>
    </subcellularLocation>
</comment>
<dbReference type="InterPro" id="IPR001851">
    <property type="entry name" value="ABC_transp_permease"/>
</dbReference>
<feature type="transmembrane region" description="Helical" evidence="9">
    <location>
        <begin position="161"/>
        <end position="182"/>
    </location>
</feature>
<feature type="transmembrane region" description="Helical" evidence="9">
    <location>
        <begin position="188"/>
        <end position="211"/>
    </location>
</feature>
<feature type="transmembrane region" description="Helical" evidence="9">
    <location>
        <begin position="320"/>
        <end position="337"/>
    </location>
</feature>
<name>A0ABU0PB21_9MICO</name>
<evidence type="ECO:0000256" key="8">
    <source>
        <dbReference type="SAM" id="MobiDB-lite"/>
    </source>
</evidence>
<evidence type="ECO:0000256" key="1">
    <source>
        <dbReference type="ARBA" id="ARBA00004651"/>
    </source>
</evidence>
<feature type="transmembrane region" description="Helical" evidence="9">
    <location>
        <begin position="89"/>
        <end position="109"/>
    </location>
</feature>
<gene>
    <name evidence="10" type="ORF">QFZ46_002695</name>
</gene>
<feature type="transmembrane region" description="Helical" evidence="9">
    <location>
        <begin position="36"/>
        <end position="55"/>
    </location>
</feature>
<feature type="transmembrane region" description="Helical" evidence="9">
    <location>
        <begin position="121"/>
        <end position="149"/>
    </location>
</feature>
<protein>
    <submittedName>
        <fullName evidence="10">Simple sugar transport system permease protein</fullName>
    </submittedName>
</protein>
<dbReference type="EMBL" id="JAUSXK010000001">
    <property type="protein sequence ID" value="MDQ0644535.1"/>
    <property type="molecule type" value="Genomic_DNA"/>
</dbReference>
<evidence type="ECO:0000256" key="2">
    <source>
        <dbReference type="ARBA" id="ARBA00022448"/>
    </source>
</evidence>
<dbReference type="Proteomes" id="UP001239085">
    <property type="component" value="Unassembled WGS sequence"/>
</dbReference>
<evidence type="ECO:0000313" key="11">
    <source>
        <dbReference type="Proteomes" id="UP001239085"/>
    </source>
</evidence>
<feature type="transmembrane region" description="Helical" evidence="9">
    <location>
        <begin position="267"/>
        <end position="286"/>
    </location>
</feature>
<keyword evidence="6 9" id="KW-1133">Transmembrane helix</keyword>
<evidence type="ECO:0000256" key="5">
    <source>
        <dbReference type="ARBA" id="ARBA00022692"/>
    </source>
</evidence>
<dbReference type="CDD" id="cd06579">
    <property type="entry name" value="TM_PBP1_transp_AraH_like"/>
    <property type="match status" value="1"/>
</dbReference>
<comment type="caution">
    <text evidence="10">The sequence shown here is derived from an EMBL/GenBank/DDBJ whole genome shotgun (WGS) entry which is preliminary data.</text>
</comment>
<dbReference type="PANTHER" id="PTHR32196:SF21">
    <property type="entry name" value="ABC TRANSPORTER PERMEASE PROTEIN YPHD-RELATED"/>
    <property type="match status" value="1"/>
</dbReference>
<keyword evidence="10" id="KW-0762">Sugar transport</keyword>
<dbReference type="Pfam" id="PF02653">
    <property type="entry name" value="BPD_transp_2"/>
    <property type="match status" value="1"/>
</dbReference>
<evidence type="ECO:0000256" key="4">
    <source>
        <dbReference type="ARBA" id="ARBA00022519"/>
    </source>
</evidence>
<feature type="transmembrane region" description="Helical" evidence="9">
    <location>
        <begin position="241"/>
        <end position="261"/>
    </location>
</feature>
<dbReference type="RefSeq" id="WP_307362360.1">
    <property type="nucleotide sequence ID" value="NZ_JAUSXK010000001.1"/>
</dbReference>
<feature type="transmembrane region" description="Helical" evidence="9">
    <location>
        <begin position="293"/>
        <end position="314"/>
    </location>
</feature>
<keyword evidence="2" id="KW-0813">Transport</keyword>
<keyword evidence="7 9" id="KW-0472">Membrane</keyword>
<sequence>MSGNDLNGLRDANQKLDAGFAGIVSRIQVPRGAGRMVLLLVITFAFFAIMNPRVFLNPVNLQNIGVAAPEIGLIGLAMMLAMLTGGIDLSIVAIANVSAITVSSLYTAISVGAGAQTAESLSGLIILAGVVMGALLGAVNGVLISVVGITPILTTLGTMQLFNGLALVWTGGLTISGAPSALQMVGKATVIGIPVLFLILLIVAVLLAIVVDRTPIGRKIQLQGANPVAARYSGISARRTLMLTYIISGLLGGIAGLVFLSRNPSASADYGSSYVLLAIVIAVLGGTNPNGGFATVTGVVLATLTLQVVSSGFTALRLSAYEYAIAQGVLLIAVMVFDQLRFRRRRRASPGSSSETVAIATAKRGKDGTRP</sequence>
<organism evidence="10 11">
    <name type="scientific">Microbacterium murale</name>
    <dbReference type="NCBI Taxonomy" id="1081040"/>
    <lineage>
        <taxon>Bacteria</taxon>
        <taxon>Bacillati</taxon>
        <taxon>Actinomycetota</taxon>
        <taxon>Actinomycetes</taxon>
        <taxon>Micrococcales</taxon>
        <taxon>Microbacteriaceae</taxon>
        <taxon>Microbacterium</taxon>
    </lineage>
</organism>
<reference evidence="10 11" key="1">
    <citation type="submission" date="2023-07" db="EMBL/GenBank/DDBJ databases">
        <title>Comparative genomics of wheat-associated soil bacteria to identify genetic determinants of phenazine resistance.</title>
        <authorList>
            <person name="Mouncey N."/>
        </authorList>
    </citation>
    <scope>NUCLEOTIDE SEQUENCE [LARGE SCALE GENOMIC DNA]</scope>
    <source>
        <strain evidence="10 11">W2I7</strain>
    </source>
</reference>
<feature type="region of interest" description="Disordered" evidence="8">
    <location>
        <begin position="351"/>
        <end position="371"/>
    </location>
</feature>
<feature type="transmembrane region" description="Helical" evidence="9">
    <location>
        <begin position="61"/>
        <end position="82"/>
    </location>
</feature>
<keyword evidence="3" id="KW-1003">Cell membrane</keyword>
<evidence type="ECO:0000256" key="7">
    <source>
        <dbReference type="ARBA" id="ARBA00023136"/>
    </source>
</evidence>
<keyword evidence="5 9" id="KW-0812">Transmembrane</keyword>
<evidence type="ECO:0000256" key="3">
    <source>
        <dbReference type="ARBA" id="ARBA00022475"/>
    </source>
</evidence>
<evidence type="ECO:0000313" key="10">
    <source>
        <dbReference type="EMBL" id="MDQ0644535.1"/>
    </source>
</evidence>
<evidence type="ECO:0000256" key="9">
    <source>
        <dbReference type="SAM" id="Phobius"/>
    </source>
</evidence>
<keyword evidence="11" id="KW-1185">Reference proteome</keyword>